<evidence type="ECO:0000256" key="1">
    <source>
        <dbReference type="ARBA" id="ARBA00006479"/>
    </source>
</evidence>
<gene>
    <name evidence="2" type="ordered locus">Tpet_1544</name>
</gene>
<dbReference type="EMBL" id="CP000702">
    <property type="protein sequence ID" value="ABQ47552.1"/>
    <property type="molecule type" value="Genomic_DNA"/>
</dbReference>
<dbReference type="PANTHER" id="PTHR18964:SF149">
    <property type="entry name" value="BIFUNCTIONAL UDP-N-ACETYLGLUCOSAMINE 2-EPIMERASE_N-ACETYLMANNOSAMINE KINASE"/>
    <property type="match status" value="1"/>
</dbReference>
<reference evidence="2 3" key="2">
    <citation type="journal article" date="2009" name="Proc. Natl. Acad. Sci. U.S.A.">
        <title>On the chimeric nature, thermophilic origin, and phylogenetic placement of the Thermotogales.</title>
        <authorList>
            <person name="Zhaxybayeva O."/>
            <person name="Swithers K.S."/>
            <person name="Lapierre P."/>
            <person name="Fournier G.P."/>
            <person name="Bickhart D.M."/>
            <person name="DeBoy R.T."/>
            <person name="Nelson K.E."/>
            <person name="Nesbo C.L."/>
            <person name="Doolittle W.F."/>
            <person name="Gogarten J.P."/>
            <person name="Noll K.M."/>
        </authorList>
    </citation>
    <scope>NUCLEOTIDE SEQUENCE [LARGE SCALE GENOMIC DNA]</scope>
    <source>
        <strain evidence="3">ATCC BAA-488 / DSM 13995 / JCM 10881 / RKU-1</strain>
    </source>
</reference>
<evidence type="ECO:0000313" key="3">
    <source>
        <dbReference type="Proteomes" id="UP000006558"/>
    </source>
</evidence>
<dbReference type="Gene3D" id="3.30.420.40">
    <property type="match status" value="2"/>
</dbReference>
<evidence type="ECO:0000313" key="2">
    <source>
        <dbReference type="EMBL" id="ABQ47552.1"/>
    </source>
</evidence>
<dbReference type="STRING" id="390874.Tpet_1544"/>
<reference evidence="3" key="1">
    <citation type="submission" date="2007-05" db="EMBL/GenBank/DDBJ databases">
        <title>Complete sequence of Thermotoga petrophila RKU-1.</title>
        <authorList>
            <consortium name="US DOE Joint Genome Institute"/>
            <person name="Copeland A."/>
            <person name="Lucas S."/>
            <person name="Lapidus A."/>
            <person name="Barry K."/>
            <person name="Glavina del Rio T."/>
            <person name="Dalin E."/>
            <person name="Tice H."/>
            <person name="Pitluck S."/>
            <person name="Sims D."/>
            <person name="Brettin T."/>
            <person name="Bruce D."/>
            <person name="Detter J.C."/>
            <person name="Han C."/>
            <person name="Tapia R."/>
            <person name="Schmutz J."/>
            <person name="Larimer F."/>
            <person name="Land M."/>
            <person name="Hauser L."/>
            <person name="Kyrpides N."/>
            <person name="Mikhailova N."/>
            <person name="Nelson K."/>
            <person name="Gogarten J.P."/>
            <person name="Noll K."/>
            <person name="Richardson P."/>
        </authorList>
    </citation>
    <scope>NUCLEOTIDE SEQUENCE [LARGE SCALE GENOMIC DNA]</scope>
    <source>
        <strain evidence="3">ATCC BAA-488 / DSM 13995 / JCM 10881 / RKU-1</strain>
    </source>
</reference>
<sequence>MPKSVRTENISKILKRIMKSPVSRVELAEELGLTKTTVGEIAKIFLEKEIVVEEKDSPKGVGRPTKSLKISSNCAHVLGIEVTRDEIAACLIDAGMNILAHEAHPLPSQSDREETLNVMYRIIDRARDMMEKLGRKLSAMTVAAPGPIDTERGIIIDPRNFPLSQIPLANLLKEKYGIEVWVENDADMGAVGEKWYTKRDDSFAWILTGKGIGAGIIIDGELYRGENGYAGEIGYTRVFNGNEYVFLEDVCNEDVVLEHVRSMGFSSLAEARDSGDVRVKEYFDDIARYFSIGLLNLIHLFGISKIVIGGFFKELGENFLKKIKIEVETHLLYKHSVDMSFSKVQEPVIAFGAAVHALENYLERVTTS</sequence>
<organism evidence="2 3">
    <name type="scientific">Thermotoga petrophila (strain ATCC BAA-488 / DSM 13995 / JCM 10881 / RKU-1)</name>
    <dbReference type="NCBI Taxonomy" id="390874"/>
    <lineage>
        <taxon>Bacteria</taxon>
        <taxon>Thermotogati</taxon>
        <taxon>Thermotogota</taxon>
        <taxon>Thermotogae</taxon>
        <taxon>Thermotogales</taxon>
        <taxon>Thermotogaceae</taxon>
        <taxon>Thermotoga</taxon>
    </lineage>
</organism>
<dbReference type="HOGENOM" id="CLU_036604_13_5_0"/>
<dbReference type="InterPro" id="IPR011991">
    <property type="entry name" value="ArsR-like_HTH"/>
</dbReference>
<dbReference type="InterPro" id="IPR036390">
    <property type="entry name" value="WH_DNA-bd_sf"/>
</dbReference>
<comment type="similarity">
    <text evidence="1">Belongs to the ROK (NagC/XylR) family.</text>
</comment>
<dbReference type="InterPro" id="IPR036388">
    <property type="entry name" value="WH-like_DNA-bd_sf"/>
</dbReference>
<dbReference type="KEGG" id="tpt:Tpet_1544"/>
<dbReference type="Gene3D" id="1.10.10.10">
    <property type="entry name" value="Winged helix-like DNA-binding domain superfamily/Winged helix DNA-binding domain"/>
    <property type="match status" value="1"/>
</dbReference>
<dbReference type="InterPro" id="IPR000600">
    <property type="entry name" value="ROK"/>
</dbReference>
<name>A5IMX9_THEP1</name>
<proteinExistence type="inferred from homology"/>
<dbReference type="CDD" id="cd00090">
    <property type="entry name" value="HTH_ARSR"/>
    <property type="match status" value="1"/>
</dbReference>
<dbReference type="InterPro" id="IPR043129">
    <property type="entry name" value="ATPase_NBD"/>
</dbReference>
<dbReference type="eggNOG" id="COG1940">
    <property type="taxonomic scope" value="Bacteria"/>
</dbReference>
<dbReference type="Proteomes" id="UP000006558">
    <property type="component" value="Chromosome"/>
</dbReference>
<dbReference type="SUPFAM" id="SSF46785">
    <property type="entry name" value="Winged helix' DNA-binding domain"/>
    <property type="match status" value="1"/>
</dbReference>
<accession>A5IMX9</accession>
<dbReference type="SUPFAM" id="SSF53067">
    <property type="entry name" value="Actin-like ATPase domain"/>
    <property type="match status" value="1"/>
</dbReference>
<dbReference type="PANTHER" id="PTHR18964">
    <property type="entry name" value="ROK (REPRESSOR, ORF, KINASE) FAMILY"/>
    <property type="match status" value="1"/>
</dbReference>
<dbReference type="eggNOG" id="COG3355">
    <property type="taxonomic scope" value="Bacteria"/>
</dbReference>
<dbReference type="Pfam" id="PF00480">
    <property type="entry name" value="ROK"/>
    <property type="match status" value="1"/>
</dbReference>
<dbReference type="RefSeq" id="WP_011943968.1">
    <property type="nucleotide sequence ID" value="NC_009486.1"/>
</dbReference>
<dbReference type="AlphaFoldDB" id="A5IMX9"/>
<protein>
    <submittedName>
        <fullName evidence="2">ROK family protein</fullName>
    </submittedName>
</protein>
<dbReference type="CDD" id="cd24059">
    <property type="entry name" value="ASKHA_NBD_ROK_TM1224-like"/>
    <property type="match status" value="1"/>
</dbReference>